<dbReference type="GeneID" id="97548496"/>
<dbReference type="OrthoDB" id="117965at2157"/>
<dbReference type="PRINTS" id="PR01217">
    <property type="entry name" value="PRICHEXTENSN"/>
</dbReference>
<keyword evidence="3" id="KW-1185">Reference proteome</keyword>
<protein>
    <recommendedName>
        <fullName evidence="4">Zinc-ribbon domain-containing protein</fullName>
    </recommendedName>
</protein>
<feature type="region of interest" description="Disordered" evidence="1">
    <location>
        <begin position="144"/>
        <end position="170"/>
    </location>
</feature>
<dbReference type="Proteomes" id="UP000245657">
    <property type="component" value="Unassembled WGS sequence"/>
</dbReference>
<evidence type="ECO:0000313" key="3">
    <source>
        <dbReference type="Proteomes" id="UP000245657"/>
    </source>
</evidence>
<accession>A0A2V2MZA3</accession>
<organism evidence="2 3">
    <name type="scientific">Methanospirillum lacunae</name>
    <dbReference type="NCBI Taxonomy" id="668570"/>
    <lineage>
        <taxon>Archaea</taxon>
        <taxon>Methanobacteriati</taxon>
        <taxon>Methanobacteriota</taxon>
        <taxon>Stenosarchaea group</taxon>
        <taxon>Methanomicrobia</taxon>
        <taxon>Methanomicrobiales</taxon>
        <taxon>Methanospirillaceae</taxon>
        <taxon>Methanospirillum</taxon>
    </lineage>
</organism>
<sequence>MSILDNIKGPRSGDDGDPNGGKFNPFKLLDIGEIMVRYTDGIKIKDFVFLSVLTSERLILIDSTKQGSGQIAKEIPFSVIKLAELERDERDRPTLAISMEVGGQHRVMRLVFTGLINEPETECREWFTAINGYPPERIEKQELRLDEPATPPVPEQRPYPTAVEQQPVSVPPPVSYNPPPVSPIPPAPTLAPEIKQPIPQPAPVTYTPIEDEIRTHEPVQPPTPVYIPSHQQEPIKPALRAEPVHVVPKASAIPSAAKRVAPSIPVQEGSVRILIEKPDISPIRIRAEPIGEKQQKGSTSWKYCIQCGSRIPSQSRFCQSCGSQQT</sequence>
<evidence type="ECO:0000256" key="1">
    <source>
        <dbReference type="SAM" id="MobiDB-lite"/>
    </source>
</evidence>
<reference evidence="2 3" key="1">
    <citation type="submission" date="2018-05" db="EMBL/GenBank/DDBJ databases">
        <title>Draft genome of Methanospirillum lacunae Ki8-1.</title>
        <authorList>
            <person name="Dueholm M.S."/>
            <person name="Nielsen P.H."/>
            <person name="Bakmann L.F."/>
            <person name="Otzen D.E."/>
        </authorList>
    </citation>
    <scope>NUCLEOTIDE SEQUENCE [LARGE SCALE GENOMIC DNA]</scope>
    <source>
        <strain evidence="2 3">Ki8-1</strain>
    </source>
</reference>
<name>A0A2V2MZA3_9EURY</name>
<evidence type="ECO:0008006" key="4">
    <source>
        <dbReference type="Google" id="ProtNLM"/>
    </source>
</evidence>
<dbReference type="EMBL" id="QGMY01000006">
    <property type="protein sequence ID" value="PWR72799.1"/>
    <property type="molecule type" value="Genomic_DNA"/>
</dbReference>
<gene>
    <name evidence="2" type="ORF">DK846_07570</name>
</gene>
<dbReference type="RefSeq" id="WP_109968311.1">
    <property type="nucleotide sequence ID" value="NZ_CP176093.1"/>
</dbReference>
<evidence type="ECO:0000313" key="2">
    <source>
        <dbReference type="EMBL" id="PWR72799.1"/>
    </source>
</evidence>
<comment type="caution">
    <text evidence="2">The sequence shown here is derived from an EMBL/GenBank/DDBJ whole genome shotgun (WGS) entry which is preliminary data.</text>
</comment>
<proteinExistence type="predicted"/>
<dbReference type="AlphaFoldDB" id="A0A2V2MZA3"/>